<dbReference type="InterPro" id="IPR010625">
    <property type="entry name" value="CHCH"/>
</dbReference>
<keyword evidence="6" id="KW-0677">Repeat</keyword>
<keyword evidence="8" id="KW-0496">Mitochondrion</keyword>
<proteinExistence type="inferred from homology"/>
<keyword evidence="5" id="KW-0679">Respiratory chain</keyword>
<dbReference type="Pfam" id="PF06747">
    <property type="entry name" value="CHCH"/>
    <property type="match status" value="1"/>
</dbReference>
<keyword evidence="7" id="KW-0249">Electron transport</keyword>
<comment type="subcellular location">
    <subcellularLocation>
        <location evidence="2">Mitochondrion</location>
    </subcellularLocation>
</comment>
<dbReference type="PANTHER" id="PTHR13344:SF0">
    <property type="entry name" value="NADH DEHYDROGENASE [UBIQUINONE] 1 ALPHA SUBCOMPLEX SUBUNIT 8"/>
    <property type="match status" value="1"/>
</dbReference>
<accession>A0A4V3WK21</accession>
<evidence type="ECO:0000256" key="8">
    <source>
        <dbReference type="ARBA" id="ARBA00023128"/>
    </source>
</evidence>
<dbReference type="PANTHER" id="PTHR13344">
    <property type="entry name" value="NADH-UBIQUINONE OXIDOREDUCTASE"/>
    <property type="match status" value="1"/>
</dbReference>
<gene>
    <name evidence="11" type="ORF">TEA_010617</name>
</gene>
<evidence type="ECO:0000256" key="3">
    <source>
        <dbReference type="ARBA" id="ARBA00010705"/>
    </source>
</evidence>
<keyword evidence="12" id="KW-1185">Reference proteome</keyword>
<feature type="domain" description="CHCH" evidence="10">
    <location>
        <begin position="206"/>
        <end position="238"/>
    </location>
</feature>
<reference evidence="11 12" key="1">
    <citation type="journal article" date="2018" name="Proc. Natl. Acad. Sci. U.S.A.">
        <title>Draft genome sequence of Camellia sinensis var. sinensis provides insights into the evolution of the tea genome and tea quality.</title>
        <authorList>
            <person name="Wei C."/>
            <person name="Yang H."/>
            <person name="Wang S."/>
            <person name="Zhao J."/>
            <person name="Liu C."/>
            <person name="Gao L."/>
            <person name="Xia E."/>
            <person name="Lu Y."/>
            <person name="Tai Y."/>
            <person name="She G."/>
            <person name="Sun J."/>
            <person name="Cao H."/>
            <person name="Tong W."/>
            <person name="Gao Q."/>
            <person name="Li Y."/>
            <person name="Deng W."/>
            <person name="Jiang X."/>
            <person name="Wang W."/>
            <person name="Chen Q."/>
            <person name="Zhang S."/>
            <person name="Li H."/>
            <person name="Wu J."/>
            <person name="Wang P."/>
            <person name="Li P."/>
            <person name="Shi C."/>
            <person name="Zheng F."/>
            <person name="Jian J."/>
            <person name="Huang B."/>
            <person name="Shan D."/>
            <person name="Shi M."/>
            <person name="Fang C."/>
            <person name="Yue Y."/>
            <person name="Li F."/>
            <person name="Li D."/>
            <person name="Wei S."/>
            <person name="Han B."/>
            <person name="Jiang C."/>
            <person name="Yin Y."/>
            <person name="Xia T."/>
            <person name="Zhang Z."/>
            <person name="Bennetzen J.L."/>
            <person name="Zhao S."/>
            <person name="Wan X."/>
        </authorList>
    </citation>
    <scope>NUCLEOTIDE SEQUENCE [LARGE SCALE GENOMIC DNA]</scope>
    <source>
        <strain evidence="12">cv. Shuchazao</strain>
        <tissue evidence="11">Leaf</tissue>
    </source>
</reference>
<evidence type="ECO:0000313" key="12">
    <source>
        <dbReference type="Proteomes" id="UP000306102"/>
    </source>
</evidence>
<evidence type="ECO:0000256" key="2">
    <source>
        <dbReference type="ARBA" id="ARBA00004173"/>
    </source>
</evidence>
<dbReference type="AlphaFoldDB" id="A0A4V3WK21"/>
<keyword evidence="4" id="KW-0813">Transport</keyword>
<dbReference type="EMBL" id="SDRB02012022">
    <property type="protein sequence ID" value="THF99166.1"/>
    <property type="molecule type" value="Genomic_DNA"/>
</dbReference>
<keyword evidence="9" id="KW-1015">Disulfide bond</keyword>
<dbReference type="STRING" id="542762.A0A4V3WK21"/>
<evidence type="ECO:0000256" key="1">
    <source>
        <dbReference type="ARBA" id="ARBA00003195"/>
    </source>
</evidence>
<dbReference type="PROSITE" id="PS51808">
    <property type="entry name" value="CHCH"/>
    <property type="match status" value="2"/>
</dbReference>
<dbReference type="GO" id="GO:0005739">
    <property type="term" value="C:mitochondrion"/>
    <property type="evidence" value="ECO:0007669"/>
    <property type="project" value="UniProtKB-SubCell"/>
</dbReference>
<dbReference type="InterPro" id="IPR016680">
    <property type="entry name" value="NDUFA8"/>
</dbReference>
<evidence type="ECO:0000256" key="9">
    <source>
        <dbReference type="ARBA" id="ARBA00023157"/>
    </source>
</evidence>
<evidence type="ECO:0000256" key="7">
    <source>
        <dbReference type="ARBA" id="ARBA00022982"/>
    </source>
</evidence>
<comment type="similarity">
    <text evidence="3">Belongs to the complex I NDUFA8 subunit family.</text>
</comment>
<evidence type="ECO:0000256" key="4">
    <source>
        <dbReference type="ARBA" id="ARBA00022448"/>
    </source>
</evidence>
<evidence type="ECO:0000256" key="6">
    <source>
        <dbReference type="ARBA" id="ARBA00022737"/>
    </source>
</evidence>
<dbReference type="GO" id="GO:0006120">
    <property type="term" value="P:mitochondrial electron transport, NADH to ubiquinone"/>
    <property type="evidence" value="ECO:0007669"/>
    <property type="project" value="InterPro"/>
</dbReference>
<protein>
    <recommendedName>
        <fullName evidence="10">CHCH domain-containing protein</fullName>
    </recommendedName>
</protein>
<evidence type="ECO:0000259" key="10">
    <source>
        <dbReference type="Pfam" id="PF06747"/>
    </source>
</evidence>
<organism evidence="11 12">
    <name type="scientific">Camellia sinensis var. sinensis</name>
    <name type="common">China tea</name>
    <dbReference type="NCBI Taxonomy" id="542762"/>
    <lineage>
        <taxon>Eukaryota</taxon>
        <taxon>Viridiplantae</taxon>
        <taxon>Streptophyta</taxon>
        <taxon>Embryophyta</taxon>
        <taxon>Tracheophyta</taxon>
        <taxon>Spermatophyta</taxon>
        <taxon>Magnoliopsida</taxon>
        <taxon>eudicotyledons</taxon>
        <taxon>Gunneridae</taxon>
        <taxon>Pentapetalae</taxon>
        <taxon>asterids</taxon>
        <taxon>Ericales</taxon>
        <taxon>Theaceae</taxon>
        <taxon>Camellia</taxon>
    </lineage>
</organism>
<evidence type="ECO:0000313" key="11">
    <source>
        <dbReference type="EMBL" id="THF99166.1"/>
    </source>
</evidence>
<sequence length="241" mass="26816">MSDRFSRTVYGVMSDRFSRTVYGVMSDRFSRTVYGVMSDRFSRTVYGVMSDRFSRTFQDKFVAGQFTGSCRTDVAGQFTGSCRTVVADTVWSCHQVDRADVTGAEAVDEPEVREGELARGGFGSGAADCVPAGIAGGSRHRLLRWTIGRVGSIDSAHIPSGINCRGENIAFLKCKKDDPNPEKCLDKGHQVTRCVFGLLKDLHQRCTKEMDAYAGCMYYHTNEFDLCRKEQKEFEKTCPLG</sequence>
<name>A0A4V3WK21_CAMSN</name>
<evidence type="ECO:0000256" key="5">
    <source>
        <dbReference type="ARBA" id="ARBA00022660"/>
    </source>
</evidence>
<comment type="function">
    <text evidence="1">Accessory subunit of the mitochondrial membrane respiratory chain NADH dehydrogenase (Complex I), that is believed not to be involved in catalysis. Complex I functions in the transfer of electrons from NADH to the respiratory chain. The immediate electron acceptor for the enzyme is believed to be ubiquinone.</text>
</comment>
<dbReference type="Proteomes" id="UP000306102">
    <property type="component" value="Unassembled WGS sequence"/>
</dbReference>
<comment type="caution">
    <text evidence="11">The sequence shown here is derived from an EMBL/GenBank/DDBJ whole genome shotgun (WGS) entry which is preliminary data.</text>
</comment>